<feature type="transmembrane region" description="Helical" evidence="1">
    <location>
        <begin position="154"/>
        <end position="181"/>
    </location>
</feature>
<keyword evidence="1" id="KW-0472">Membrane</keyword>
<evidence type="ECO:0008006" key="4">
    <source>
        <dbReference type="Google" id="ProtNLM"/>
    </source>
</evidence>
<name>A0A0P7BK91_9BACT</name>
<reference evidence="2 3" key="1">
    <citation type="submission" date="2015-07" db="EMBL/GenBank/DDBJ databases">
        <title>The draft genome sequence of Leadbetterella sp. JN14-9.</title>
        <authorList>
            <person name="Liu Y."/>
            <person name="Du J."/>
            <person name="Shao Z."/>
        </authorList>
    </citation>
    <scope>NUCLEOTIDE SEQUENCE [LARGE SCALE GENOMIC DNA]</scope>
    <source>
        <strain evidence="2 3">JN14-9</strain>
    </source>
</reference>
<proteinExistence type="predicted"/>
<dbReference type="PATRIC" id="fig|1605367.3.peg.301"/>
<dbReference type="EMBL" id="LGTQ01000010">
    <property type="protein sequence ID" value="KPM47675.1"/>
    <property type="molecule type" value="Genomic_DNA"/>
</dbReference>
<comment type="caution">
    <text evidence="2">The sequence shown here is derived from an EMBL/GenBank/DDBJ whole genome shotgun (WGS) entry which is preliminary data.</text>
</comment>
<keyword evidence="1" id="KW-1133">Transmembrane helix</keyword>
<feature type="transmembrane region" description="Helical" evidence="1">
    <location>
        <begin position="16"/>
        <end position="38"/>
    </location>
</feature>
<dbReference type="RefSeq" id="WP_055149468.1">
    <property type="nucleotide sequence ID" value="NZ_JXSZ01000010.1"/>
</dbReference>
<evidence type="ECO:0000313" key="3">
    <source>
        <dbReference type="Proteomes" id="UP000050454"/>
    </source>
</evidence>
<accession>A0A0P7BK91</accession>
<sequence length="225" mass="25753">MKQLLQYYHNAKRNLWFGYFTIFCRVALAAGFIPSGYVKIIGERFTSLSVNHPMGQYLEALHHTGYYYTFIGIAQVLAAILLLIPRTALLGALLYLPIILNITILSHAVRFDGSLFTAPLMTIAVFYLLCWDYERLKVLFFPLQNTPREKKTRSFPWGFFASVFAVIVIVIFGSVNMYGIMPRNTQKGCLRQCSENSGPCENFCECIHVKGKPFNSCIQSYENEW</sequence>
<feature type="transmembrane region" description="Helical" evidence="1">
    <location>
        <begin position="65"/>
        <end position="84"/>
    </location>
</feature>
<protein>
    <recommendedName>
        <fullName evidence="4">DoxX family protein</fullName>
    </recommendedName>
</protein>
<evidence type="ECO:0000256" key="1">
    <source>
        <dbReference type="SAM" id="Phobius"/>
    </source>
</evidence>
<keyword evidence="3" id="KW-1185">Reference proteome</keyword>
<organism evidence="2 3">
    <name type="scientific">Jiulongibacter sediminis</name>
    <dbReference type="NCBI Taxonomy" id="1605367"/>
    <lineage>
        <taxon>Bacteria</taxon>
        <taxon>Pseudomonadati</taxon>
        <taxon>Bacteroidota</taxon>
        <taxon>Cytophagia</taxon>
        <taxon>Cytophagales</taxon>
        <taxon>Leadbetterellaceae</taxon>
        <taxon>Jiulongibacter</taxon>
    </lineage>
</organism>
<gene>
    <name evidence="2" type="ORF">AFM12_14480</name>
</gene>
<evidence type="ECO:0000313" key="2">
    <source>
        <dbReference type="EMBL" id="KPM47675.1"/>
    </source>
</evidence>
<dbReference type="OrthoDB" id="5524812at2"/>
<dbReference type="AlphaFoldDB" id="A0A0P7BK91"/>
<dbReference type="Proteomes" id="UP000050454">
    <property type="component" value="Unassembled WGS sequence"/>
</dbReference>
<dbReference type="STRING" id="1605367.AFM12_14480"/>
<feature type="transmembrane region" description="Helical" evidence="1">
    <location>
        <begin position="89"/>
        <end position="109"/>
    </location>
</feature>
<keyword evidence="1" id="KW-0812">Transmembrane</keyword>